<dbReference type="AlphaFoldDB" id="A0A1B2DUE5"/>
<gene>
    <name evidence="5" type="ORF">BBD41_01335</name>
</gene>
<dbReference type="PROSITE" id="PS50995">
    <property type="entry name" value="HTH_MARR_2"/>
    <property type="match status" value="1"/>
</dbReference>
<keyword evidence="3" id="KW-0804">Transcription</keyword>
<dbReference type="Gene3D" id="1.10.10.10">
    <property type="entry name" value="Winged helix-like DNA-binding domain superfamily/Winged helix DNA-binding domain"/>
    <property type="match status" value="1"/>
</dbReference>
<keyword evidence="1" id="KW-0805">Transcription regulation</keyword>
<dbReference type="Pfam" id="PF01047">
    <property type="entry name" value="MarR"/>
    <property type="match status" value="1"/>
</dbReference>
<dbReference type="PANTHER" id="PTHR42756:SF1">
    <property type="entry name" value="TRANSCRIPTIONAL REPRESSOR OF EMRAB OPERON"/>
    <property type="match status" value="1"/>
</dbReference>
<keyword evidence="2" id="KW-0238">DNA-binding</keyword>
<proteinExistence type="predicted"/>
<dbReference type="SMART" id="SM00347">
    <property type="entry name" value="HTH_MARR"/>
    <property type="match status" value="1"/>
</dbReference>
<dbReference type="InterPro" id="IPR036388">
    <property type="entry name" value="WH-like_DNA-bd_sf"/>
</dbReference>
<reference evidence="5" key="1">
    <citation type="submission" date="2016-08" db="EMBL/GenBank/DDBJ databases">
        <title>Complete Genome Seqeunce of Paenibacillus sp. nov. IHBB 9852 from high altitute lake of Indian trans-Himalayas.</title>
        <authorList>
            <person name="Kiran S."/>
            <person name="Swarnkar M.K."/>
            <person name="Rana A."/>
            <person name="Tewari R."/>
            <person name="Gulati A."/>
        </authorList>
    </citation>
    <scope>NUCLEOTIDE SEQUENCE [LARGE SCALE GENOMIC DNA]</scope>
    <source>
        <strain evidence="5">IHBB 9852</strain>
    </source>
</reference>
<dbReference type="KEGG" id="pib:BBD41_01335"/>
<dbReference type="GO" id="GO:0003677">
    <property type="term" value="F:DNA binding"/>
    <property type="evidence" value="ECO:0007669"/>
    <property type="project" value="UniProtKB-KW"/>
</dbReference>
<evidence type="ECO:0000256" key="2">
    <source>
        <dbReference type="ARBA" id="ARBA00023125"/>
    </source>
</evidence>
<evidence type="ECO:0000313" key="5">
    <source>
        <dbReference type="EMBL" id="ANY71336.1"/>
    </source>
</evidence>
<dbReference type="GO" id="GO:0003700">
    <property type="term" value="F:DNA-binding transcription factor activity"/>
    <property type="evidence" value="ECO:0007669"/>
    <property type="project" value="InterPro"/>
</dbReference>
<accession>A0A1B2DUE5</accession>
<evidence type="ECO:0000259" key="4">
    <source>
        <dbReference type="PROSITE" id="PS50995"/>
    </source>
</evidence>
<evidence type="ECO:0000256" key="3">
    <source>
        <dbReference type="ARBA" id="ARBA00023163"/>
    </source>
</evidence>
<name>A0A1B2DUE5_9BACL</name>
<organism evidence="5">
    <name type="scientific">Paenibacillus ihbetae</name>
    <dbReference type="NCBI Taxonomy" id="1870820"/>
    <lineage>
        <taxon>Bacteria</taxon>
        <taxon>Bacillati</taxon>
        <taxon>Bacillota</taxon>
        <taxon>Bacilli</taxon>
        <taxon>Bacillales</taxon>
        <taxon>Paenibacillaceae</taxon>
        <taxon>Paenibacillus</taxon>
    </lineage>
</organism>
<dbReference type="PANTHER" id="PTHR42756">
    <property type="entry name" value="TRANSCRIPTIONAL REGULATOR, MARR"/>
    <property type="match status" value="1"/>
</dbReference>
<sequence>MESKYMKPEVLQHGAYGKEVTALNRHLQLLLSPRLAALQLGFGQHMFLLMLSRKEGMNQKALSEQLLLDKTTTAKAIRKLELEGYVRKEMDPADLRNHQLFLTDAGKAVVPKIEEALAEVMEIGIEGMSVEEYGEFMRLLKMVLNNFDKHAQSNR</sequence>
<dbReference type="EMBL" id="CP016809">
    <property type="protein sequence ID" value="ANY71336.1"/>
    <property type="molecule type" value="Genomic_DNA"/>
</dbReference>
<protein>
    <submittedName>
        <fullName evidence="5">MarR family transcriptional regulator</fullName>
    </submittedName>
</protein>
<feature type="domain" description="HTH marR-type" evidence="4">
    <location>
        <begin position="13"/>
        <end position="145"/>
    </location>
</feature>
<dbReference type="InterPro" id="IPR000835">
    <property type="entry name" value="HTH_MarR-typ"/>
</dbReference>
<dbReference type="SUPFAM" id="SSF46785">
    <property type="entry name" value="Winged helix' DNA-binding domain"/>
    <property type="match status" value="1"/>
</dbReference>
<dbReference type="InterPro" id="IPR036390">
    <property type="entry name" value="WH_DNA-bd_sf"/>
</dbReference>
<evidence type="ECO:0000256" key="1">
    <source>
        <dbReference type="ARBA" id="ARBA00023015"/>
    </source>
</evidence>